<dbReference type="AlphaFoldDB" id="A0A5S3PNJ3"/>
<sequence>MMPRLLACLIGFLFLIGCESTEDTPSSPPVDHIKYFGFTLVDTYWDDPTDSETKNNYNDEVSDFSNMADILVVNPTDNIVDRMKAMESLQMKSILHLHELFFEIEGTNAPSGTDYRLRTDAQERWDMFLGINSLYVNQDLVQALYVGEEPTWNGISFTELKKVSDYVKLTIPDITVMVVEAYPALNDFQIPTSVDWVGFDHYFIKDPKNDGTFISELNILKSKLSEEQNLILIMDTHYIDFAHGDFGGIALDEMASVAKSYFELAKSEPRTIAIIGYFWPSGFDDVNAIGARHMPTAVREEYSRIGKEITKK</sequence>
<dbReference type="Proteomes" id="UP000310314">
    <property type="component" value="Unassembled WGS sequence"/>
</dbReference>
<reference evidence="1 2" key="1">
    <citation type="submission" date="2019-05" db="EMBL/GenBank/DDBJ databases">
        <authorList>
            <person name="Zhang J.-Y."/>
            <person name="Feg X."/>
            <person name="Du Z.-J."/>
        </authorList>
    </citation>
    <scope>NUCLEOTIDE SEQUENCE [LARGE SCALE GENOMIC DNA]</scope>
    <source>
        <strain evidence="1 2">RZ26</strain>
    </source>
</reference>
<accession>A0A5S3PNJ3</accession>
<gene>
    <name evidence="1" type="ORF">FEE95_14890</name>
</gene>
<evidence type="ECO:0000313" key="2">
    <source>
        <dbReference type="Proteomes" id="UP000310314"/>
    </source>
</evidence>
<comment type="caution">
    <text evidence="1">The sequence shown here is derived from an EMBL/GenBank/DDBJ whole genome shotgun (WGS) entry which is preliminary data.</text>
</comment>
<evidence type="ECO:0008006" key="3">
    <source>
        <dbReference type="Google" id="ProtNLM"/>
    </source>
</evidence>
<dbReference type="RefSeq" id="WP_138658799.1">
    <property type="nucleotide sequence ID" value="NZ_VATY01000003.1"/>
</dbReference>
<keyword evidence="2" id="KW-1185">Reference proteome</keyword>
<organism evidence="1 2">
    <name type="scientific">Maribacter algarum</name>
    <name type="common">ex Zhang et al. 2020</name>
    <dbReference type="NCBI Taxonomy" id="2578118"/>
    <lineage>
        <taxon>Bacteria</taxon>
        <taxon>Pseudomonadati</taxon>
        <taxon>Bacteroidota</taxon>
        <taxon>Flavobacteriia</taxon>
        <taxon>Flavobacteriales</taxon>
        <taxon>Flavobacteriaceae</taxon>
        <taxon>Maribacter</taxon>
    </lineage>
</organism>
<evidence type="ECO:0000313" key="1">
    <source>
        <dbReference type="EMBL" id="TMM55931.1"/>
    </source>
</evidence>
<proteinExistence type="predicted"/>
<dbReference type="OrthoDB" id="1412382at2"/>
<protein>
    <recommendedName>
        <fullName evidence="3">Glycoside hydrolase family 5 domain-containing protein</fullName>
    </recommendedName>
</protein>
<dbReference type="EMBL" id="VATY01000003">
    <property type="protein sequence ID" value="TMM55931.1"/>
    <property type="molecule type" value="Genomic_DNA"/>
</dbReference>
<dbReference type="PROSITE" id="PS51257">
    <property type="entry name" value="PROKAR_LIPOPROTEIN"/>
    <property type="match status" value="1"/>
</dbReference>
<name>A0A5S3PNJ3_9FLAO</name>